<dbReference type="AlphaFoldDB" id="A0A024URK4"/>
<evidence type="ECO:0000259" key="4">
    <source>
        <dbReference type="Pfam" id="PF01266"/>
    </source>
</evidence>
<sequence>MLRKKTADVVVVGAGVAGCSAYFGLAKRNRAANGAAPSTFKPLLLDAIGPMSLTSARGTYQYRNWWPEDGDEAMMRLVSRSIDIMDDVASEIDLNRNGYLFVTRDTKRIDEFKKQALRNAQLGGGDFREHHDLTNYNPSTKAEDRMDGCDLIWGQDNISKVFPTLKGADALAALHVRRAGSLNPKKLAAYQMSQVKAFCPNAETQRGKMIDIHSSGGRITGITVGLPNGDKETVDTPSLVLAPGPMLQETLRILREKELFDTPELKVHHELHARVIFDDPMQIATSSLPLTFNADPFDRLPFSKEELEANPSDPLHNESFPGGVHVRPYLDGKSMGVWTYDVNFVEPVFPLTKVIDPRYGEICLRGLSRLFPQITSYVTDPHIMATLDVDGGYYCKTPDNIPIIGNTKNGVDGLFFQAAMTGVGLMSSAAAGEVLAGAVMGDFAPGKPVDPALPYASYAAALSPNRFDDPAYVASLSGDRQTSGQM</sequence>
<dbReference type="InterPro" id="IPR036188">
    <property type="entry name" value="FAD/NAD-bd_sf"/>
</dbReference>
<dbReference type="PANTHER" id="PTHR13847:SF287">
    <property type="entry name" value="FAD-DEPENDENT OXIDOREDUCTASE DOMAIN-CONTAINING PROTEIN 1"/>
    <property type="match status" value="1"/>
</dbReference>
<evidence type="ECO:0000313" key="5">
    <source>
        <dbReference type="EMBL" id="ETW08899.1"/>
    </source>
</evidence>
<dbReference type="RefSeq" id="XP_008862704.1">
    <property type="nucleotide sequence ID" value="XM_008864482.1"/>
</dbReference>
<dbReference type="Gene3D" id="3.30.9.10">
    <property type="entry name" value="D-Amino Acid Oxidase, subunit A, domain 2"/>
    <property type="match status" value="1"/>
</dbReference>
<dbReference type="InterPro" id="IPR006076">
    <property type="entry name" value="FAD-dep_OxRdtase"/>
</dbReference>
<comment type="function">
    <text evidence="3">Required for the assembly of the mitochondrial membrane respiratory chain NADH dehydrogenase (Complex I). Involved in mid-late stages of complex I assembly.</text>
</comment>
<evidence type="ECO:0000256" key="1">
    <source>
        <dbReference type="ARBA" id="ARBA00023002"/>
    </source>
</evidence>
<feature type="domain" description="FAD dependent oxidoreductase" evidence="4">
    <location>
        <begin position="8"/>
        <end position="251"/>
    </location>
</feature>
<gene>
    <name evidence="5" type="ORF">H310_01392</name>
</gene>
<protein>
    <recommendedName>
        <fullName evidence="2">FAD-dependent oxidoreductase domain-containing protein 1</fullName>
    </recommendedName>
</protein>
<evidence type="ECO:0000256" key="2">
    <source>
        <dbReference type="ARBA" id="ARBA00039785"/>
    </source>
</evidence>
<dbReference type="SUPFAM" id="SSF51905">
    <property type="entry name" value="FAD/NAD(P)-binding domain"/>
    <property type="match status" value="1"/>
</dbReference>
<dbReference type="EMBL" id="KI913953">
    <property type="protein sequence ID" value="ETW08899.1"/>
    <property type="molecule type" value="Genomic_DNA"/>
</dbReference>
<dbReference type="GO" id="GO:0016491">
    <property type="term" value="F:oxidoreductase activity"/>
    <property type="evidence" value="ECO:0007669"/>
    <property type="project" value="UniProtKB-KW"/>
</dbReference>
<dbReference type="OrthoDB" id="415535at2759"/>
<dbReference type="eggNOG" id="ENOG502S119">
    <property type="taxonomic scope" value="Eukaryota"/>
</dbReference>
<reference evidence="5" key="1">
    <citation type="submission" date="2013-12" db="EMBL/GenBank/DDBJ databases">
        <title>The Genome Sequence of Aphanomyces invadans NJM9701.</title>
        <authorList>
            <consortium name="The Broad Institute Genomics Platform"/>
            <person name="Russ C."/>
            <person name="Tyler B."/>
            <person name="van West P."/>
            <person name="Dieguez-Uribeondo J."/>
            <person name="Young S.K."/>
            <person name="Zeng Q."/>
            <person name="Gargeya S."/>
            <person name="Fitzgerald M."/>
            <person name="Abouelleil A."/>
            <person name="Alvarado L."/>
            <person name="Chapman S.B."/>
            <person name="Gainer-Dewar J."/>
            <person name="Goldberg J."/>
            <person name="Griggs A."/>
            <person name="Gujja S."/>
            <person name="Hansen M."/>
            <person name="Howarth C."/>
            <person name="Imamovic A."/>
            <person name="Ireland A."/>
            <person name="Larimer J."/>
            <person name="McCowan C."/>
            <person name="Murphy C."/>
            <person name="Pearson M."/>
            <person name="Poon T.W."/>
            <person name="Priest M."/>
            <person name="Roberts A."/>
            <person name="Saif S."/>
            <person name="Shea T."/>
            <person name="Sykes S."/>
            <person name="Wortman J."/>
            <person name="Nusbaum C."/>
            <person name="Birren B."/>
        </authorList>
    </citation>
    <scope>NUCLEOTIDE SEQUENCE [LARGE SCALE GENOMIC DNA]</scope>
    <source>
        <strain evidence="5">NJM9701</strain>
    </source>
</reference>
<name>A0A024URK4_9STRA</name>
<dbReference type="Pfam" id="PF01266">
    <property type="entry name" value="DAO"/>
    <property type="match status" value="2"/>
</dbReference>
<proteinExistence type="predicted"/>
<feature type="domain" description="FAD dependent oxidoreductase" evidence="4">
    <location>
        <begin position="306"/>
        <end position="436"/>
    </location>
</feature>
<keyword evidence="1" id="KW-0560">Oxidoreductase</keyword>
<dbReference type="GO" id="GO:0005737">
    <property type="term" value="C:cytoplasm"/>
    <property type="evidence" value="ECO:0007669"/>
    <property type="project" value="TreeGrafter"/>
</dbReference>
<organism evidence="5">
    <name type="scientific">Aphanomyces invadans</name>
    <dbReference type="NCBI Taxonomy" id="157072"/>
    <lineage>
        <taxon>Eukaryota</taxon>
        <taxon>Sar</taxon>
        <taxon>Stramenopiles</taxon>
        <taxon>Oomycota</taxon>
        <taxon>Saprolegniomycetes</taxon>
        <taxon>Saprolegniales</taxon>
        <taxon>Verrucalvaceae</taxon>
        <taxon>Aphanomyces</taxon>
    </lineage>
</organism>
<dbReference type="PANTHER" id="PTHR13847">
    <property type="entry name" value="SARCOSINE DEHYDROGENASE-RELATED"/>
    <property type="match status" value="1"/>
</dbReference>
<dbReference type="VEuPathDB" id="FungiDB:H310_01392"/>
<accession>A0A024URK4</accession>
<dbReference type="GeneID" id="20078442"/>
<dbReference type="PROSITE" id="PS51257">
    <property type="entry name" value="PROKAR_LIPOPROTEIN"/>
    <property type="match status" value="1"/>
</dbReference>
<evidence type="ECO:0000256" key="3">
    <source>
        <dbReference type="ARBA" id="ARBA00046185"/>
    </source>
</evidence>
<dbReference type="STRING" id="157072.A0A024URK4"/>
<dbReference type="Gene3D" id="3.50.50.60">
    <property type="entry name" value="FAD/NAD(P)-binding domain"/>
    <property type="match status" value="1"/>
</dbReference>